<dbReference type="Proteomes" id="UP000243797">
    <property type="component" value="Unassembled WGS sequence"/>
</dbReference>
<evidence type="ECO:0000256" key="6">
    <source>
        <dbReference type="SAM" id="MobiDB-lite"/>
    </source>
</evidence>
<evidence type="ECO:0000256" key="2">
    <source>
        <dbReference type="ARBA" id="ARBA00023015"/>
    </source>
</evidence>
<dbReference type="AlphaFoldDB" id="A0A2K1QZJ6"/>
<keyword evidence="2" id="KW-0805">Transcription regulation</keyword>
<keyword evidence="5" id="KW-0539">Nucleus</keyword>
<dbReference type="Pfam" id="PF04082">
    <property type="entry name" value="Fungal_trans"/>
    <property type="match status" value="1"/>
</dbReference>
<evidence type="ECO:0000256" key="3">
    <source>
        <dbReference type="ARBA" id="ARBA00023125"/>
    </source>
</evidence>
<comment type="subcellular location">
    <subcellularLocation>
        <location evidence="1">Nucleus</location>
    </subcellularLocation>
</comment>
<dbReference type="EMBL" id="NKHZ01000025">
    <property type="protein sequence ID" value="PNS20353.1"/>
    <property type="molecule type" value="Genomic_DNA"/>
</dbReference>
<evidence type="ECO:0000259" key="7">
    <source>
        <dbReference type="SMART" id="SM00906"/>
    </source>
</evidence>
<dbReference type="SMART" id="SM00906">
    <property type="entry name" value="Fungal_trans"/>
    <property type="match status" value="1"/>
</dbReference>
<dbReference type="OrthoDB" id="2579025at2759"/>
<proteinExistence type="predicted"/>
<comment type="caution">
    <text evidence="8">The sequence shown here is derived from an EMBL/GenBank/DDBJ whole genome shotgun (WGS) entry which is preliminary data.</text>
</comment>
<feature type="domain" description="Xylanolytic transcriptional activator regulatory" evidence="7">
    <location>
        <begin position="276"/>
        <end position="355"/>
    </location>
</feature>
<keyword evidence="4" id="KW-0804">Transcription</keyword>
<evidence type="ECO:0000256" key="5">
    <source>
        <dbReference type="ARBA" id="ARBA00023242"/>
    </source>
</evidence>
<dbReference type="GO" id="GO:0043565">
    <property type="term" value="F:sequence-specific DNA binding"/>
    <property type="evidence" value="ECO:0007669"/>
    <property type="project" value="TreeGrafter"/>
</dbReference>
<sequence>MAYYHAAGVELGVLTAHTRLLIFAETGYLRPVPSEQQGRDDENEEVSRESTPNEAESYLGQSSNLAYSHAARFELTSRPSSPPGGHAVQPKATTSNLEPPDISESKNNARRKKSKRIGDQSYLAFQEPSFTPLNLSRYAIPSTERGLEMSSWYFENASPTYRILHRPSIERAITSMCNDNEWLGGTAGNDPIPLDSVEECTVLMVWALACQYAVFPHGRKASSIARDWLQRKGREYYQVAELTLEKDKACLDKMSTLQVRLLMCLYLLTTSRLKSAWDLFAIVKNMANNLDLSRVQTSGGAFFKSSISPLNLELRKRTFWAIYTLDTYLCVMLGKSLTFDELEIRTPHPYLDDESISANTTQSEYELDTTPATGLSLMLCPLAHASLARIVRKTLRSLYLGPRADNDEPIVDSLATQISEWEYSLPEFLRLKSAVGLRDIYARQNTVIRLAQQHALMMIYRPALPLSGLAAKSIHAENMNGFLESPNLRIHQDKCLQAAFEAHNICTSLFKKGEVNDHYWFTSYILFCAATVMLVHVAHNPSGHQAASAWVSAQDCCKLERQVCHSNRLARRYVTALEDLSKQLKKRFPDAMSRILDTTANTYMHPGSTDVARTSQGCLTDLQLDKLSALPFSGDGINLEFGSNASPGSQWEQFLDPFLTNEADASFYHWDSLVSGGMDFGFS</sequence>
<feature type="compositionally biased region" description="Basic and acidic residues" evidence="6">
    <location>
        <begin position="37"/>
        <end position="48"/>
    </location>
</feature>
<name>A0A2K1QZJ6_9PEZI</name>
<protein>
    <recommendedName>
        <fullName evidence="7">Xylanolytic transcriptional activator regulatory domain-containing protein</fullName>
    </recommendedName>
</protein>
<feature type="region of interest" description="Disordered" evidence="6">
    <location>
        <begin position="75"/>
        <end position="118"/>
    </location>
</feature>
<evidence type="ECO:0000256" key="4">
    <source>
        <dbReference type="ARBA" id="ARBA00023163"/>
    </source>
</evidence>
<gene>
    <name evidence="8" type="ORF">CAC42_5803</name>
</gene>
<feature type="region of interest" description="Disordered" evidence="6">
    <location>
        <begin position="32"/>
        <end position="60"/>
    </location>
</feature>
<dbReference type="InterPro" id="IPR007219">
    <property type="entry name" value="XnlR_reg_dom"/>
</dbReference>
<evidence type="ECO:0000313" key="8">
    <source>
        <dbReference type="EMBL" id="PNS20353.1"/>
    </source>
</evidence>
<reference evidence="8 9" key="1">
    <citation type="submission" date="2017-06" db="EMBL/GenBank/DDBJ databases">
        <title>Draft genome sequence of a variant of Elsinoe murrayae.</title>
        <authorList>
            <person name="Cheng Q."/>
        </authorList>
    </citation>
    <scope>NUCLEOTIDE SEQUENCE [LARGE SCALE GENOMIC DNA]</scope>
    <source>
        <strain evidence="8 9">CQ-2017a</strain>
    </source>
</reference>
<organism evidence="8 9">
    <name type="scientific">Sphaceloma murrayae</name>
    <dbReference type="NCBI Taxonomy" id="2082308"/>
    <lineage>
        <taxon>Eukaryota</taxon>
        <taxon>Fungi</taxon>
        <taxon>Dikarya</taxon>
        <taxon>Ascomycota</taxon>
        <taxon>Pezizomycotina</taxon>
        <taxon>Dothideomycetes</taxon>
        <taxon>Dothideomycetidae</taxon>
        <taxon>Myriangiales</taxon>
        <taxon>Elsinoaceae</taxon>
        <taxon>Sphaceloma</taxon>
    </lineage>
</organism>
<evidence type="ECO:0000256" key="1">
    <source>
        <dbReference type="ARBA" id="ARBA00004123"/>
    </source>
</evidence>
<dbReference type="GO" id="GO:0008270">
    <property type="term" value="F:zinc ion binding"/>
    <property type="evidence" value="ECO:0007669"/>
    <property type="project" value="InterPro"/>
</dbReference>
<accession>A0A2K1QZJ6</accession>
<dbReference type="InterPro" id="IPR051711">
    <property type="entry name" value="Stress_Response_Reg"/>
</dbReference>
<dbReference type="CDD" id="cd12148">
    <property type="entry name" value="fungal_TF_MHR"/>
    <property type="match status" value="1"/>
</dbReference>
<keyword evidence="3" id="KW-0238">DNA-binding</keyword>
<dbReference type="InParanoid" id="A0A2K1QZJ6"/>
<keyword evidence="9" id="KW-1185">Reference proteome</keyword>
<dbReference type="PANTHER" id="PTHR47540">
    <property type="entry name" value="THIAMINE REPRESSIBLE GENES REGULATORY PROTEIN THI5"/>
    <property type="match status" value="1"/>
</dbReference>
<dbReference type="GO" id="GO:0005634">
    <property type="term" value="C:nucleus"/>
    <property type="evidence" value="ECO:0007669"/>
    <property type="project" value="UniProtKB-SubCell"/>
</dbReference>
<feature type="compositionally biased region" description="Polar residues" evidence="6">
    <location>
        <begin position="49"/>
        <end position="60"/>
    </location>
</feature>
<dbReference type="PANTHER" id="PTHR47540:SF2">
    <property type="entry name" value="ZN(II)2CYS6 TRANSCRIPTION FACTOR (EUROFUNG)"/>
    <property type="match status" value="1"/>
</dbReference>
<dbReference type="GO" id="GO:0006351">
    <property type="term" value="P:DNA-templated transcription"/>
    <property type="evidence" value="ECO:0007669"/>
    <property type="project" value="InterPro"/>
</dbReference>
<evidence type="ECO:0000313" key="9">
    <source>
        <dbReference type="Proteomes" id="UP000243797"/>
    </source>
</evidence>
<dbReference type="GO" id="GO:0045944">
    <property type="term" value="P:positive regulation of transcription by RNA polymerase II"/>
    <property type="evidence" value="ECO:0007669"/>
    <property type="project" value="TreeGrafter"/>
</dbReference>